<protein>
    <submittedName>
        <fullName evidence="1">Uncharacterized protein</fullName>
    </submittedName>
</protein>
<dbReference type="Proteomes" id="UP000199629">
    <property type="component" value="Unassembled WGS sequence"/>
</dbReference>
<evidence type="ECO:0000313" key="2">
    <source>
        <dbReference type="Proteomes" id="UP000199629"/>
    </source>
</evidence>
<keyword evidence="2" id="KW-1185">Reference proteome</keyword>
<proteinExistence type="predicted"/>
<dbReference type="EMBL" id="FMCS01000003">
    <property type="protein sequence ID" value="SCE92775.1"/>
    <property type="molecule type" value="Genomic_DNA"/>
</dbReference>
<reference evidence="2" key="1">
    <citation type="submission" date="2016-06" db="EMBL/GenBank/DDBJ databases">
        <authorList>
            <person name="Varghese N."/>
            <person name="Submissions Spin"/>
        </authorList>
    </citation>
    <scope>NUCLEOTIDE SEQUENCE [LARGE SCALE GENOMIC DNA]</scope>
    <source>
        <strain evidence="2">DSM 45246</strain>
    </source>
</reference>
<dbReference type="AlphaFoldDB" id="A0A1C4W990"/>
<organism evidence="1 2">
    <name type="scientific">Micromonospora chaiyaphumensis</name>
    <dbReference type="NCBI Taxonomy" id="307119"/>
    <lineage>
        <taxon>Bacteria</taxon>
        <taxon>Bacillati</taxon>
        <taxon>Actinomycetota</taxon>
        <taxon>Actinomycetes</taxon>
        <taxon>Micromonosporales</taxon>
        <taxon>Micromonosporaceae</taxon>
        <taxon>Micromonospora</taxon>
    </lineage>
</organism>
<accession>A0A1C4W990</accession>
<evidence type="ECO:0000313" key="1">
    <source>
        <dbReference type="EMBL" id="SCE92775.1"/>
    </source>
</evidence>
<name>A0A1C4W990_9ACTN</name>
<sequence length="152" mass="16659">MQQLPTGARERARQLLGAFSQLGCGDHEGWARSEIGEDIPQLARYRFLRTLWPQVIDSWHDGMANVPAARRALEAGASQGDLAQLARAVAYETVFAMLYHLAADEEATGQFPSWVLAEIAPTGEPTGRHLDGLHEALLTLDPSGRDGQDLRI</sequence>
<gene>
    <name evidence="1" type="ORF">GA0070214_103353</name>
</gene>